<dbReference type="Pfam" id="PF00171">
    <property type="entry name" value="Aldedh"/>
    <property type="match status" value="1"/>
</dbReference>
<accession>A0ABP3RNZ4</accession>
<dbReference type="NCBIfam" id="TIGR01722">
    <property type="entry name" value="MMSDH"/>
    <property type="match status" value="1"/>
</dbReference>
<dbReference type="EC" id="1.2.1.27" evidence="1"/>
<evidence type="ECO:0000256" key="1">
    <source>
        <dbReference type="ARBA" id="ARBA00013048"/>
    </source>
</evidence>
<evidence type="ECO:0000256" key="2">
    <source>
        <dbReference type="ARBA" id="ARBA00023002"/>
    </source>
</evidence>
<dbReference type="Gene3D" id="3.40.605.10">
    <property type="entry name" value="Aldehyde Dehydrogenase, Chain A, domain 1"/>
    <property type="match status" value="1"/>
</dbReference>
<comment type="caution">
    <text evidence="6">The sequence shown here is derived from an EMBL/GenBank/DDBJ whole genome shotgun (WGS) entry which is preliminary data.</text>
</comment>
<dbReference type="PROSITE" id="PS00070">
    <property type="entry name" value="ALDEHYDE_DEHYDR_CYS"/>
    <property type="match status" value="1"/>
</dbReference>
<dbReference type="InterPro" id="IPR016163">
    <property type="entry name" value="Ald_DH_C"/>
</dbReference>
<evidence type="ECO:0000256" key="3">
    <source>
        <dbReference type="ARBA" id="ARBA00023027"/>
    </source>
</evidence>
<evidence type="ECO:0000313" key="7">
    <source>
        <dbReference type="Proteomes" id="UP001500668"/>
    </source>
</evidence>
<proteinExistence type="predicted"/>
<feature type="compositionally biased region" description="Basic residues" evidence="4">
    <location>
        <begin position="8"/>
        <end position="18"/>
    </location>
</feature>
<dbReference type="Proteomes" id="UP001500668">
    <property type="component" value="Unassembled WGS sequence"/>
</dbReference>
<reference evidence="7" key="1">
    <citation type="journal article" date="2019" name="Int. J. Syst. Evol. Microbiol.">
        <title>The Global Catalogue of Microorganisms (GCM) 10K type strain sequencing project: providing services to taxonomists for standard genome sequencing and annotation.</title>
        <authorList>
            <consortium name="The Broad Institute Genomics Platform"/>
            <consortium name="The Broad Institute Genome Sequencing Center for Infectious Disease"/>
            <person name="Wu L."/>
            <person name="Ma J."/>
        </authorList>
    </citation>
    <scope>NUCLEOTIDE SEQUENCE [LARGE SCALE GENOMIC DNA]</scope>
    <source>
        <strain evidence="7">JCM 5067</strain>
    </source>
</reference>
<organism evidence="6 7">
    <name type="scientific">Streptomyces crystallinus</name>
    <dbReference type="NCBI Taxonomy" id="68191"/>
    <lineage>
        <taxon>Bacteria</taxon>
        <taxon>Bacillati</taxon>
        <taxon>Actinomycetota</taxon>
        <taxon>Actinomycetes</taxon>
        <taxon>Kitasatosporales</taxon>
        <taxon>Streptomycetaceae</taxon>
        <taxon>Streptomyces</taxon>
    </lineage>
</organism>
<dbReference type="InterPro" id="IPR015590">
    <property type="entry name" value="Aldehyde_DH_dom"/>
</dbReference>
<dbReference type="InterPro" id="IPR016162">
    <property type="entry name" value="Ald_DH_N"/>
</dbReference>
<dbReference type="PANTHER" id="PTHR43866">
    <property type="entry name" value="MALONATE-SEMIALDEHYDE DEHYDROGENASE"/>
    <property type="match status" value="1"/>
</dbReference>
<dbReference type="InterPro" id="IPR016160">
    <property type="entry name" value="Ald_DH_CS_CYS"/>
</dbReference>
<dbReference type="SUPFAM" id="SSF53720">
    <property type="entry name" value="ALDH-like"/>
    <property type="match status" value="1"/>
</dbReference>
<sequence>MFPWPRPRPARRRSRRARSTNGKSQPDAAISKEFPVMTKTVNHWIGGKAVEGASGSYGPVTDPATGAVTTKVAFANVDEVDAAVAAAREAYTTWGQSSLAQRTTVLFKFRALLDANRDAIAELITAEHGKVHSDALGEVARGLEIVDLACGITVQLKGELSTQVASRVDVSSIRQPLGVVAGITPFNFPAMVPMWMFPLAIACGNTFVLKPSEKDPSAAMKIAELLAEAGLPDGVFNVVHGDKVAVDRLLEHPDVAAVSFVGSTPIARYIHTTASANGKRVQALGGAKNHMLVLPDADLDAAADAAVSAAYGSAGERCMAISAVVAVGAIGDELVAKIRERAEKIKIGPGDDPTSEMGPLITAAHRDKVASYVEGAAAQGCEVVLDGTGYSVEGYEDGHWIGLSLLDHVPTSADAYRDEIFGPVLCVLRVESYDEGLALINASPFGNGTAIFTRDGGAARRFQLEVEAGMVGVNVPIPVPVGYHSFGGWKDSLFGDHHIYGNDGTHFYTRGKVVTTRWPDPSDAPSGVDLGFPRNH</sequence>
<dbReference type="InterPro" id="IPR010061">
    <property type="entry name" value="MeMal-semiAld_DH"/>
</dbReference>
<dbReference type="EMBL" id="BAAACA010000035">
    <property type="protein sequence ID" value="GAA0614277.1"/>
    <property type="molecule type" value="Genomic_DNA"/>
</dbReference>
<keyword evidence="2" id="KW-0560">Oxidoreductase</keyword>
<dbReference type="PANTHER" id="PTHR43866:SF4">
    <property type="entry name" value="MALONATE-SEMIALDEHYDE DEHYDROGENASE"/>
    <property type="match status" value="1"/>
</dbReference>
<feature type="region of interest" description="Disordered" evidence="4">
    <location>
        <begin position="1"/>
        <end position="28"/>
    </location>
</feature>
<dbReference type="Gene3D" id="3.40.309.10">
    <property type="entry name" value="Aldehyde Dehydrogenase, Chain A, domain 2"/>
    <property type="match status" value="1"/>
</dbReference>
<name>A0ABP3RNZ4_9ACTN</name>
<gene>
    <name evidence="6" type="primary">mmsA</name>
    <name evidence="6" type="ORF">GCM10010394_50360</name>
</gene>
<feature type="domain" description="Aldehyde dehydrogenase" evidence="5">
    <location>
        <begin position="57"/>
        <end position="514"/>
    </location>
</feature>
<protein>
    <recommendedName>
        <fullName evidence="1">methylmalonate-semialdehyde dehydrogenase (CoA acylating)</fullName>
        <ecNumber evidence="1">1.2.1.27</ecNumber>
    </recommendedName>
</protein>
<dbReference type="InterPro" id="IPR016161">
    <property type="entry name" value="Ald_DH/histidinol_DH"/>
</dbReference>
<dbReference type="CDD" id="cd07085">
    <property type="entry name" value="ALDH_F6_MMSDH"/>
    <property type="match status" value="1"/>
</dbReference>
<evidence type="ECO:0000259" key="5">
    <source>
        <dbReference type="Pfam" id="PF00171"/>
    </source>
</evidence>
<keyword evidence="7" id="KW-1185">Reference proteome</keyword>
<evidence type="ECO:0000313" key="6">
    <source>
        <dbReference type="EMBL" id="GAA0614277.1"/>
    </source>
</evidence>
<evidence type="ECO:0000256" key="4">
    <source>
        <dbReference type="SAM" id="MobiDB-lite"/>
    </source>
</evidence>
<keyword evidence="3" id="KW-0520">NAD</keyword>